<sequence length="138" mass="15318">MQRRGHGVLAQEILNLIGRAGTPMTPARVRDALDRRLAYTTVMTVMVRLYDQGVLARKRAGRAFAYTVLSDPAMVTARRMHRLLQIERNRAGVLARFVNGLNADDEQLLRNLLHQITADQGGPTSAHGYGSPIRSNRG</sequence>
<protein>
    <submittedName>
        <fullName evidence="5">BlaI/MecI/CopY family transcriptional regulator</fullName>
    </submittedName>
</protein>
<organism evidence="5 6">
    <name type="scientific">Rugosimonospora acidiphila</name>
    <dbReference type="NCBI Taxonomy" id="556531"/>
    <lineage>
        <taxon>Bacteria</taxon>
        <taxon>Bacillati</taxon>
        <taxon>Actinomycetota</taxon>
        <taxon>Actinomycetes</taxon>
        <taxon>Micromonosporales</taxon>
        <taxon>Micromonosporaceae</taxon>
        <taxon>Rugosimonospora</taxon>
    </lineage>
</organism>
<dbReference type="EMBL" id="BAABJQ010000055">
    <property type="protein sequence ID" value="GAA5201883.1"/>
    <property type="molecule type" value="Genomic_DNA"/>
</dbReference>
<comment type="caution">
    <text evidence="5">The sequence shown here is derived from an EMBL/GenBank/DDBJ whole genome shotgun (WGS) entry which is preliminary data.</text>
</comment>
<reference evidence="6" key="1">
    <citation type="journal article" date="2019" name="Int. J. Syst. Evol. Microbiol.">
        <title>The Global Catalogue of Microorganisms (GCM) 10K type strain sequencing project: providing services to taxonomists for standard genome sequencing and annotation.</title>
        <authorList>
            <consortium name="The Broad Institute Genomics Platform"/>
            <consortium name="The Broad Institute Genome Sequencing Center for Infectious Disease"/>
            <person name="Wu L."/>
            <person name="Ma J."/>
        </authorList>
    </citation>
    <scope>NUCLEOTIDE SEQUENCE [LARGE SCALE GENOMIC DNA]</scope>
    <source>
        <strain evidence="6">JCM 18304</strain>
    </source>
</reference>
<evidence type="ECO:0000313" key="5">
    <source>
        <dbReference type="EMBL" id="GAA5201883.1"/>
    </source>
</evidence>
<dbReference type="SUPFAM" id="SSF46785">
    <property type="entry name" value="Winged helix' DNA-binding domain"/>
    <property type="match status" value="1"/>
</dbReference>
<keyword evidence="3" id="KW-0238">DNA-binding</keyword>
<dbReference type="InterPro" id="IPR036388">
    <property type="entry name" value="WH-like_DNA-bd_sf"/>
</dbReference>
<keyword evidence="4" id="KW-0804">Transcription</keyword>
<gene>
    <name evidence="5" type="ORF">GCM10023322_82700</name>
</gene>
<name>A0ABP9SSB8_9ACTN</name>
<evidence type="ECO:0000256" key="3">
    <source>
        <dbReference type="ARBA" id="ARBA00023125"/>
    </source>
</evidence>
<comment type="similarity">
    <text evidence="1">Belongs to the BlaI transcriptional regulatory family.</text>
</comment>
<dbReference type="InterPro" id="IPR036390">
    <property type="entry name" value="WH_DNA-bd_sf"/>
</dbReference>
<dbReference type="Pfam" id="PF03965">
    <property type="entry name" value="Penicillinase_R"/>
    <property type="match status" value="1"/>
</dbReference>
<accession>A0ABP9SSB8</accession>
<keyword evidence="6" id="KW-1185">Reference proteome</keyword>
<dbReference type="InterPro" id="IPR005650">
    <property type="entry name" value="BlaI_family"/>
</dbReference>
<keyword evidence="2" id="KW-0805">Transcription regulation</keyword>
<evidence type="ECO:0000256" key="2">
    <source>
        <dbReference type="ARBA" id="ARBA00023015"/>
    </source>
</evidence>
<evidence type="ECO:0000256" key="1">
    <source>
        <dbReference type="ARBA" id="ARBA00011046"/>
    </source>
</evidence>
<dbReference type="Proteomes" id="UP001501570">
    <property type="component" value="Unassembled WGS sequence"/>
</dbReference>
<dbReference type="Gene3D" id="1.10.10.10">
    <property type="entry name" value="Winged helix-like DNA-binding domain superfamily/Winged helix DNA-binding domain"/>
    <property type="match status" value="1"/>
</dbReference>
<proteinExistence type="inferred from homology"/>
<evidence type="ECO:0000256" key="4">
    <source>
        <dbReference type="ARBA" id="ARBA00023163"/>
    </source>
</evidence>
<evidence type="ECO:0000313" key="6">
    <source>
        <dbReference type="Proteomes" id="UP001501570"/>
    </source>
</evidence>